<keyword evidence="3" id="KW-1185">Reference proteome</keyword>
<evidence type="ECO:0000313" key="2">
    <source>
        <dbReference type="EMBL" id="GMH57909.1"/>
    </source>
</evidence>
<gene>
    <name evidence="2" type="ORF">TrRE_jg1136</name>
</gene>
<dbReference type="CDD" id="cd00030">
    <property type="entry name" value="C2"/>
    <property type="match status" value="1"/>
</dbReference>
<dbReference type="Proteomes" id="UP001165082">
    <property type="component" value="Unassembled WGS sequence"/>
</dbReference>
<evidence type="ECO:0000313" key="3">
    <source>
        <dbReference type="Proteomes" id="UP001165082"/>
    </source>
</evidence>
<evidence type="ECO:0000259" key="1">
    <source>
        <dbReference type="PROSITE" id="PS50004"/>
    </source>
</evidence>
<dbReference type="OrthoDB" id="191604at2759"/>
<dbReference type="PROSITE" id="PS50004">
    <property type="entry name" value="C2"/>
    <property type="match status" value="1"/>
</dbReference>
<dbReference type="InterPro" id="IPR035892">
    <property type="entry name" value="C2_domain_sf"/>
</dbReference>
<dbReference type="InterPro" id="IPR000008">
    <property type="entry name" value="C2_dom"/>
</dbReference>
<name>A0A9W6ZWS8_9STRA</name>
<organism evidence="2 3">
    <name type="scientific">Triparma retinervis</name>
    <dbReference type="NCBI Taxonomy" id="2557542"/>
    <lineage>
        <taxon>Eukaryota</taxon>
        <taxon>Sar</taxon>
        <taxon>Stramenopiles</taxon>
        <taxon>Ochrophyta</taxon>
        <taxon>Bolidophyceae</taxon>
        <taxon>Parmales</taxon>
        <taxon>Triparmaceae</taxon>
        <taxon>Triparma</taxon>
    </lineage>
</organism>
<proteinExistence type="predicted"/>
<dbReference type="AlphaFoldDB" id="A0A9W6ZWS8"/>
<feature type="domain" description="C2" evidence="1">
    <location>
        <begin position="1"/>
        <end position="122"/>
    </location>
</feature>
<dbReference type="SMART" id="SM00239">
    <property type="entry name" value="C2"/>
    <property type="match status" value="1"/>
</dbReference>
<reference evidence="2" key="1">
    <citation type="submission" date="2022-07" db="EMBL/GenBank/DDBJ databases">
        <title>Genome analysis of Parmales, a sister group of diatoms, reveals the evolutionary specialization of diatoms from phago-mixotrophs to photoautotrophs.</title>
        <authorList>
            <person name="Ban H."/>
            <person name="Sato S."/>
            <person name="Yoshikawa S."/>
            <person name="Kazumasa Y."/>
            <person name="Nakamura Y."/>
            <person name="Ichinomiya M."/>
            <person name="Saitoh K."/>
            <person name="Sato N."/>
            <person name="Blanc-Mathieu R."/>
            <person name="Endo H."/>
            <person name="Kuwata A."/>
            <person name="Ogata H."/>
        </authorList>
    </citation>
    <scope>NUCLEOTIDE SEQUENCE</scope>
</reference>
<accession>A0A9W6ZWS8</accession>
<dbReference type="Pfam" id="PF00168">
    <property type="entry name" value="C2"/>
    <property type="match status" value="1"/>
</dbReference>
<comment type="caution">
    <text evidence="2">The sequence shown here is derived from an EMBL/GenBank/DDBJ whole genome shotgun (WGS) entry which is preliminary data.</text>
</comment>
<feature type="non-terminal residue" evidence="2">
    <location>
        <position position="1"/>
    </location>
</feature>
<sequence length="160" mass="17392">EVVSDHPDNFDPDSLAVTAQLKGCKGLPSHGFAGVSPYVKFALTNEPDKKRTSSVKSRTCDPVWAPSELFEFYPLTSSDISTSRLIVSVFHRELIGKDYLIGDGIVKLSGLVRGGGSGEEEKEEEEEAFSPHRVPLVDKAGDQIDSCYVNIDLKVGCAFT</sequence>
<dbReference type="EMBL" id="BRXZ01003590">
    <property type="protein sequence ID" value="GMH57909.1"/>
    <property type="molecule type" value="Genomic_DNA"/>
</dbReference>
<feature type="non-terminal residue" evidence="2">
    <location>
        <position position="160"/>
    </location>
</feature>
<dbReference type="SUPFAM" id="SSF49562">
    <property type="entry name" value="C2 domain (Calcium/lipid-binding domain, CaLB)"/>
    <property type="match status" value="1"/>
</dbReference>
<dbReference type="Gene3D" id="2.60.40.150">
    <property type="entry name" value="C2 domain"/>
    <property type="match status" value="1"/>
</dbReference>
<protein>
    <recommendedName>
        <fullName evidence="1">C2 domain-containing protein</fullName>
    </recommendedName>
</protein>